<dbReference type="Proteomes" id="UP001060085">
    <property type="component" value="Linkage Group LG07"/>
</dbReference>
<sequence length="313" mass="34455">METTLTNTGRRSLFLLSCISLAIVSCGGPLLLRLYFVRGGTRLWLSSWLQTTGWPIILIPLLILYFHRKRKNGPNTKLITTRLNVSTSTGINGCPHSVKSANFQCIFCFDSSKAKVYSLYREYCGVVNNRGSSFGTPGKTYTLGFVMTFVAAALSGLLFPAVELLYIKGRQAVTCTLVVEIQMVICFAATLFSTVGMFVAIPHEAREFQLGEAKYYVVLISRAIVWQVNTLGAVGIIFSASSLVTGIISSVLLPIKQVLAVVIFHDKFQAEKGLSLVLCFWGFVSHLYCEYKAGKKKKSDEVKESEMTPAAVP</sequence>
<proteinExistence type="predicted"/>
<evidence type="ECO:0000313" key="1">
    <source>
        <dbReference type="EMBL" id="KAI5654942.1"/>
    </source>
</evidence>
<keyword evidence="2" id="KW-1185">Reference proteome</keyword>
<gene>
    <name evidence="1" type="ORF">M9H77_32129</name>
</gene>
<organism evidence="1 2">
    <name type="scientific">Catharanthus roseus</name>
    <name type="common">Madagascar periwinkle</name>
    <name type="synonym">Vinca rosea</name>
    <dbReference type="NCBI Taxonomy" id="4058"/>
    <lineage>
        <taxon>Eukaryota</taxon>
        <taxon>Viridiplantae</taxon>
        <taxon>Streptophyta</taxon>
        <taxon>Embryophyta</taxon>
        <taxon>Tracheophyta</taxon>
        <taxon>Spermatophyta</taxon>
        <taxon>Magnoliopsida</taxon>
        <taxon>eudicotyledons</taxon>
        <taxon>Gunneridae</taxon>
        <taxon>Pentapetalae</taxon>
        <taxon>asterids</taxon>
        <taxon>lamiids</taxon>
        <taxon>Gentianales</taxon>
        <taxon>Apocynaceae</taxon>
        <taxon>Rauvolfioideae</taxon>
        <taxon>Vinceae</taxon>
        <taxon>Catharanthinae</taxon>
        <taxon>Catharanthus</taxon>
    </lineage>
</organism>
<accession>A0ACC0A235</accession>
<comment type="caution">
    <text evidence="1">The sequence shown here is derived from an EMBL/GenBank/DDBJ whole genome shotgun (WGS) entry which is preliminary data.</text>
</comment>
<dbReference type="EMBL" id="CM044707">
    <property type="protein sequence ID" value="KAI5654942.1"/>
    <property type="molecule type" value="Genomic_DNA"/>
</dbReference>
<evidence type="ECO:0000313" key="2">
    <source>
        <dbReference type="Proteomes" id="UP001060085"/>
    </source>
</evidence>
<reference evidence="2" key="1">
    <citation type="journal article" date="2023" name="Nat. Plants">
        <title>Single-cell RNA sequencing provides a high-resolution roadmap for understanding the multicellular compartmentation of specialized metabolism.</title>
        <authorList>
            <person name="Sun S."/>
            <person name="Shen X."/>
            <person name="Li Y."/>
            <person name="Li Y."/>
            <person name="Wang S."/>
            <person name="Li R."/>
            <person name="Zhang H."/>
            <person name="Shen G."/>
            <person name="Guo B."/>
            <person name="Wei J."/>
            <person name="Xu J."/>
            <person name="St-Pierre B."/>
            <person name="Chen S."/>
            <person name="Sun C."/>
        </authorList>
    </citation>
    <scope>NUCLEOTIDE SEQUENCE [LARGE SCALE GENOMIC DNA]</scope>
</reference>
<protein>
    <submittedName>
        <fullName evidence="1">Uncharacterized protein</fullName>
    </submittedName>
</protein>
<name>A0ACC0A235_CATRO</name>